<dbReference type="InterPro" id="IPR036457">
    <property type="entry name" value="PPM-type-like_dom_sf"/>
</dbReference>
<accession>A0A5N5QAJ9</accession>
<dbReference type="InterPro" id="IPR001932">
    <property type="entry name" value="PPM-type_phosphatase-like_dom"/>
</dbReference>
<comment type="cofactor">
    <cofactor evidence="1">
        <name>Mg(2+)</name>
        <dbReference type="ChEBI" id="CHEBI:18420"/>
    </cofactor>
</comment>
<dbReference type="OrthoDB" id="60843at2759"/>
<dbReference type="Gene3D" id="3.60.40.10">
    <property type="entry name" value="PPM-type phosphatase domain"/>
    <property type="match status" value="1"/>
</dbReference>
<evidence type="ECO:0000259" key="3">
    <source>
        <dbReference type="PROSITE" id="PS51746"/>
    </source>
</evidence>
<keyword evidence="1" id="KW-0464">Manganese</keyword>
<dbReference type="EMBL" id="SSOP01000459">
    <property type="protein sequence ID" value="KAB5588417.1"/>
    <property type="molecule type" value="Genomic_DNA"/>
</dbReference>
<comment type="caution">
    <text evidence="4">The sequence shown here is derived from an EMBL/GenBank/DDBJ whole genome shotgun (WGS) entry which is preliminary data.</text>
</comment>
<name>A0A5N5QAJ9_9AGAM</name>
<dbReference type="PANTHER" id="PTHR12320">
    <property type="entry name" value="PROTEIN PHOSPHATASE 2C"/>
    <property type="match status" value="1"/>
</dbReference>
<comment type="catalytic activity">
    <reaction evidence="1">
        <text>O-phospho-L-threonyl-[protein] + H2O = L-threonyl-[protein] + phosphate</text>
        <dbReference type="Rhea" id="RHEA:47004"/>
        <dbReference type="Rhea" id="RHEA-COMP:11060"/>
        <dbReference type="Rhea" id="RHEA-COMP:11605"/>
        <dbReference type="ChEBI" id="CHEBI:15377"/>
        <dbReference type="ChEBI" id="CHEBI:30013"/>
        <dbReference type="ChEBI" id="CHEBI:43474"/>
        <dbReference type="ChEBI" id="CHEBI:61977"/>
        <dbReference type="EC" id="3.1.3.16"/>
    </reaction>
</comment>
<dbReference type="GO" id="GO:0005849">
    <property type="term" value="C:mRNA cleavage factor complex"/>
    <property type="evidence" value="ECO:0007669"/>
    <property type="project" value="InterPro"/>
</dbReference>
<keyword evidence="1" id="KW-0378">Hydrolase</keyword>
<sequence>MSNTINLTKEAQPEEDPSVSARLQRLQNNYEDFGMRRTVEGILVVHDHGHPHILMLQIANAFFKLPGDYLKPGEDESEGLKARLDERLAPLPGSSQHLGQDGDWEIGDCLAQWWRPNFETFMVLAVPKNMKLLAIPLFELYDNAARYGPQLSAIPHLLSRWVWGVSGGRGLMRVIGTTLSISEVCMYIGEWIEWACCDEMGRAVRGEIKWLISDDDDDIPSLKSGFTLIHLKVVLSRQRRSLYTAVGHVPFDYAHSPRPSARKVPQSSHQSEQPPGSPATTLPTYGPSPVPWLCNWTPYSPCALDATWFPLALGIDIPLRPKEKPDAWRFECGAFGIPKKGKPASSEDLGLAVQVGEDSYFDALGVADGVGGWAHHRVHADSARFARMLMHHCASEIATEALCVPDHSPRDILHLAYERTVASFRATGTAGSSTALVAVLRDGELSVAHLGDCMLAVVRDGRFVVRSEDMQHSFNFPYQLGPHSSTTPRADAQLITEKVVPGDIVILASDGLGDNLWDDEVLAEVERFVAGARAGDVEAEPLGNPQVLGEALARRAKRAAEGTKDVPFGVRGRAAGIQFMGGKTDGQSHILYRLALIPADISVVVAVVRGPAS</sequence>
<feature type="region of interest" description="Disordered" evidence="2">
    <location>
        <begin position="254"/>
        <end position="282"/>
    </location>
</feature>
<keyword evidence="1" id="KW-0904">Protein phosphatase</keyword>
<dbReference type="CDD" id="cd18871">
    <property type="entry name" value="NUDIX_Cfim25_Nudt21"/>
    <property type="match status" value="1"/>
</dbReference>
<dbReference type="InterPro" id="IPR016706">
    <property type="entry name" value="Cleav_polyA_spec_factor_su5"/>
</dbReference>
<dbReference type="PANTHER" id="PTHR12320:SF84">
    <property type="entry name" value="PROTEIN PHOSPHATASE"/>
    <property type="match status" value="1"/>
</dbReference>
<evidence type="ECO:0000256" key="2">
    <source>
        <dbReference type="SAM" id="MobiDB-lite"/>
    </source>
</evidence>
<dbReference type="SUPFAM" id="SSF81606">
    <property type="entry name" value="PP2C-like"/>
    <property type="match status" value="1"/>
</dbReference>
<dbReference type="EC" id="3.1.3.16" evidence="1"/>
<dbReference type="GO" id="GO:0031124">
    <property type="term" value="P:mRNA 3'-end processing"/>
    <property type="evidence" value="ECO:0007669"/>
    <property type="project" value="InterPro"/>
</dbReference>
<evidence type="ECO:0000256" key="1">
    <source>
        <dbReference type="RuleBase" id="RU366020"/>
    </source>
</evidence>
<keyword evidence="1" id="KW-0479">Metal-binding</keyword>
<organism evidence="4 5">
    <name type="scientific">Ceratobasidium theobromae</name>
    <dbReference type="NCBI Taxonomy" id="1582974"/>
    <lineage>
        <taxon>Eukaryota</taxon>
        <taxon>Fungi</taxon>
        <taxon>Dikarya</taxon>
        <taxon>Basidiomycota</taxon>
        <taxon>Agaricomycotina</taxon>
        <taxon>Agaricomycetes</taxon>
        <taxon>Cantharellales</taxon>
        <taxon>Ceratobasidiaceae</taxon>
        <taxon>Ceratobasidium</taxon>
    </lineage>
</organism>
<dbReference type="SMART" id="SM00332">
    <property type="entry name" value="PP2Cc"/>
    <property type="match status" value="1"/>
</dbReference>
<dbReference type="InterPro" id="IPR039123">
    <property type="entry name" value="PPTC7"/>
</dbReference>
<evidence type="ECO:0000313" key="5">
    <source>
        <dbReference type="Proteomes" id="UP000383932"/>
    </source>
</evidence>
<dbReference type="SMART" id="SM00331">
    <property type="entry name" value="PP2C_SIG"/>
    <property type="match status" value="1"/>
</dbReference>
<dbReference type="GO" id="GO:0003729">
    <property type="term" value="F:mRNA binding"/>
    <property type="evidence" value="ECO:0007669"/>
    <property type="project" value="InterPro"/>
</dbReference>
<reference evidence="4 5" key="1">
    <citation type="journal article" date="2019" name="Fungal Biol. Biotechnol.">
        <title>Draft genome sequence of fastidious pathogen Ceratobasidium theobromae, which causes vascular-streak dieback in Theobroma cacao.</title>
        <authorList>
            <person name="Ali S.S."/>
            <person name="Asman A."/>
            <person name="Shao J."/>
            <person name="Firmansyah A.P."/>
            <person name="Susilo A.W."/>
            <person name="Rosmana A."/>
            <person name="McMahon P."/>
            <person name="Junaid M."/>
            <person name="Guest D."/>
            <person name="Kheng T.Y."/>
            <person name="Meinhardt L.W."/>
            <person name="Bailey B.A."/>
        </authorList>
    </citation>
    <scope>NUCLEOTIDE SEQUENCE [LARGE SCALE GENOMIC DNA]</scope>
    <source>
        <strain evidence="4 5">CT2</strain>
    </source>
</reference>
<evidence type="ECO:0000313" key="4">
    <source>
        <dbReference type="EMBL" id="KAB5588417.1"/>
    </source>
</evidence>
<gene>
    <name evidence="4" type="ORF">CTheo_8138</name>
</gene>
<comment type="cofactor">
    <cofactor evidence="1">
        <name>Mn(2+)</name>
        <dbReference type="ChEBI" id="CHEBI:29035"/>
    </cofactor>
</comment>
<proteinExistence type="inferred from homology"/>
<feature type="compositionally biased region" description="Polar residues" evidence="2">
    <location>
        <begin position="265"/>
        <end position="282"/>
    </location>
</feature>
<feature type="region of interest" description="Disordered" evidence="2">
    <location>
        <begin position="1"/>
        <end position="20"/>
    </location>
</feature>
<dbReference type="Pfam" id="PF13672">
    <property type="entry name" value="PP2C_2"/>
    <property type="match status" value="1"/>
</dbReference>
<keyword evidence="1" id="KW-0460">Magnesium</keyword>
<dbReference type="GO" id="GO:0046872">
    <property type="term" value="F:metal ion binding"/>
    <property type="evidence" value="ECO:0007669"/>
    <property type="project" value="UniProtKB-UniRule"/>
</dbReference>
<dbReference type="GO" id="GO:0004722">
    <property type="term" value="F:protein serine/threonine phosphatase activity"/>
    <property type="evidence" value="ECO:0007669"/>
    <property type="project" value="UniProtKB-EC"/>
</dbReference>
<keyword evidence="5" id="KW-1185">Reference proteome</keyword>
<feature type="domain" description="PPM-type phosphatase" evidence="3">
    <location>
        <begin position="331"/>
        <end position="608"/>
    </location>
</feature>
<dbReference type="Gene3D" id="3.90.79.10">
    <property type="entry name" value="Nucleoside Triphosphate Pyrophosphohydrolase"/>
    <property type="match status" value="2"/>
</dbReference>
<protein>
    <recommendedName>
        <fullName evidence="1">Protein phosphatase</fullName>
        <ecNumber evidence="1">3.1.3.16</ecNumber>
    </recommendedName>
</protein>
<comment type="similarity">
    <text evidence="1">Belongs to the PP2C family.</text>
</comment>
<comment type="catalytic activity">
    <reaction evidence="1">
        <text>O-phospho-L-seryl-[protein] + H2O = L-seryl-[protein] + phosphate</text>
        <dbReference type="Rhea" id="RHEA:20629"/>
        <dbReference type="Rhea" id="RHEA-COMP:9863"/>
        <dbReference type="Rhea" id="RHEA-COMP:11604"/>
        <dbReference type="ChEBI" id="CHEBI:15377"/>
        <dbReference type="ChEBI" id="CHEBI:29999"/>
        <dbReference type="ChEBI" id="CHEBI:43474"/>
        <dbReference type="ChEBI" id="CHEBI:83421"/>
        <dbReference type="EC" id="3.1.3.16"/>
    </reaction>
</comment>
<dbReference type="Pfam" id="PF13869">
    <property type="entry name" value="NUDIX_2"/>
    <property type="match status" value="2"/>
</dbReference>
<dbReference type="PROSITE" id="PS51746">
    <property type="entry name" value="PPM_2"/>
    <property type="match status" value="1"/>
</dbReference>
<dbReference type="Proteomes" id="UP000383932">
    <property type="component" value="Unassembled WGS sequence"/>
</dbReference>
<dbReference type="AlphaFoldDB" id="A0A5N5QAJ9"/>